<dbReference type="RefSeq" id="WP_019945986.1">
    <property type="nucleotide sequence ID" value="NZ_BMLI01000005.1"/>
</dbReference>
<dbReference type="EMBL" id="BMLI01000005">
    <property type="protein sequence ID" value="GGN14788.1"/>
    <property type="molecule type" value="Genomic_DNA"/>
</dbReference>
<proteinExistence type="predicted"/>
<sequence>MAPIRYLEEEFVPYGKQPASEFLVVKTSREGIMRAVADEISDLVGLTDNEIAYVLGMTPFLRKVHGYSERGGT</sequence>
<comment type="caution">
    <text evidence="1">The sequence shown here is derived from an EMBL/GenBank/DDBJ whole genome shotgun (WGS) entry which is preliminary data.</text>
</comment>
<reference evidence="2" key="1">
    <citation type="journal article" date="2019" name="Int. J. Syst. Evol. Microbiol.">
        <title>The Global Catalogue of Microorganisms (GCM) 10K type strain sequencing project: providing services to taxonomists for standard genome sequencing and annotation.</title>
        <authorList>
            <consortium name="The Broad Institute Genomics Platform"/>
            <consortium name="The Broad Institute Genome Sequencing Center for Infectious Disease"/>
            <person name="Wu L."/>
            <person name="Ma J."/>
        </authorList>
    </citation>
    <scope>NUCLEOTIDE SEQUENCE [LARGE SCALE GENOMIC DNA]</scope>
    <source>
        <strain evidence="2">CGMCC 1.6375</strain>
    </source>
</reference>
<evidence type="ECO:0000313" key="2">
    <source>
        <dbReference type="Proteomes" id="UP000632339"/>
    </source>
</evidence>
<evidence type="ECO:0000313" key="1">
    <source>
        <dbReference type="EMBL" id="GGN14788.1"/>
    </source>
</evidence>
<organism evidence="1 2">
    <name type="scientific">Dyadobacter beijingensis</name>
    <dbReference type="NCBI Taxonomy" id="365489"/>
    <lineage>
        <taxon>Bacteria</taxon>
        <taxon>Pseudomonadati</taxon>
        <taxon>Bacteroidota</taxon>
        <taxon>Cytophagia</taxon>
        <taxon>Cytophagales</taxon>
        <taxon>Spirosomataceae</taxon>
        <taxon>Dyadobacter</taxon>
    </lineage>
</organism>
<accession>A0ABQ2IK33</accession>
<dbReference type="Proteomes" id="UP000632339">
    <property type="component" value="Unassembled WGS sequence"/>
</dbReference>
<protein>
    <submittedName>
        <fullName evidence="1">Uncharacterized protein</fullName>
    </submittedName>
</protein>
<gene>
    <name evidence="1" type="ORF">GCM10010967_59110</name>
</gene>
<name>A0ABQ2IK33_9BACT</name>
<keyword evidence="2" id="KW-1185">Reference proteome</keyword>